<feature type="domain" description="DUF8035" evidence="3">
    <location>
        <begin position="270"/>
        <end position="323"/>
    </location>
</feature>
<feature type="compositionally biased region" description="Basic and acidic residues" evidence="2">
    <location>
        <begin position="192"/>
        <end position="205"/>
    </location>
</feature>
<keyword evidence="4" id="KW-0378">Hydrolase</keyword>
<keyword evidence="5" id="KW-1185">Reference proteome</keyword>
<feature type="compositionally biased region" description="Basic and acidic residues" evidence="2">
    <location>
        <begin position="147"/>
        <end position="172"/>
    </location>
</feature>
<dbReference type="InterPro" id="IPR058348">
    <property type="entry name" value="DUF8035"/>
</dbReference>
<dbReference type="Pfam" id="PF26118">
    <property type="entry name" value="DUF8035"/>
    <property type="match status" value="1"/>
</dbReference>
<proteinExistence type="predicted"/>
<feature type="coiled-coil region" evidence="1">
    <location>
        <begin position="428"/>
        <end position="455"/>
    </location>
</feature>
<feature type="compositionally biased region" description="Basic and acidic residues" evidence="2">
    <location>
        <begin position="59"/>
        <end position="73"/>
    </location>
</feature>
<feature type="region of interest" description="Disordered" evidence="2">
    <location>
        <begin position="35"/>
        <end position="276"/>
    </location>
</feature>
<evidence type="ECO:0000313" key="4">
    <source>
        <dbReference type="EMBL" id="KAJ9142505.1"/>
    </source>
</evidence>
<protein>
    <submittedName>
        <fullName evidence="4">Carboxypeptidase Y</fullName>
    </submittedName>
</protein>
<accession>A0AA38RU58</accession>
<gene>
    <name evidence="4" type="ORF">NKR23_g7236</name>
</gene>
<keyword evidence="1" id="KW-0175">Coiled coil</keyword>
<dbReference type="Proteomes" id="UP001174694">
    <property type="component" value="Unassembled WGS sequence"/>
</dbReference>
<name>A0AA38RU58_9PEZI</name>
<feature type="compositionally biased region" description="Pro residues" evidence="2">
    <location>
        <begin position="174"/>
        <end position="190"/>
    </location>
</feature>
<feature type="compositionally biased region" description="Basic and acidic residues" evidence="2">
    <location>
        <begin position="212"/>
        <end position="227"/>
    </location>
</feature>
<feature type="compositionally biased region" description="Low complexity" evidence="2">
    <location>
        <begin position="240"/>
        <end position="259"/>
    </location>
</feature>
<evidence type="ECO:0000259" key="3">
    <source>
        <dbReference type="Pfam" id="PF26118"/>
    </source>
</evidence>
<feature type="compositionally biased region" description="Basic and acidic residues" evidence="2">
    <location>
        <begin position="85"/>
        <end position="100"/>
    </location>
</feature>
<dbReference type="EMBL" id="JANBVO010000022">
    <property type="protein sequence ID" value="KAJ9142505.1"/>
    <property type="molecule type" value="Genomic_DNA"/>
</dbReference>
<feature type="compositionally biased region" description="Basic and acidic residues" evidence="2">
    <location>
        <begin position="112"/>
        <end position="127"/>
    </location>
</feature>
<organism evidence="4 5">
    <name type="scientific">Pleurostoma richardsiae</name>
    <dbReference type="NCBI Taxonomy" id="41990"/>
    <lineage>
        <taxon>Eukaryota</taxon>
        <taxon>Fungi</taxon>
        <taxon>Dikarya</taxon>
        <taxon>Ascomycota</taxon>
        <taxon>Pezizomycotina</taxon>
        <taxon>Sordariomycetes</taxon>
        <taxon>Sordariomycetidae</taxon>
        <taxon>Calosphaeriales</taxon>
        <taxon>Pleurostomataceae</taxon>
        <taxon>Pleurostoma</taxon>
    </lineage>
</organism>
<feature type="compositionally biased region" description="Basic and acidic residues" evidence="2">
    <location>
        <begin position="35"/>
        <end position="50"/>
    </location>
</feature>
<evidence type="ECO:0000256" key="2">
    <source>
        <dbReference type="SAM" id="MobiDB-lite"/>
    </source>
</evidence>
<evidence type="ECO:0000256" key="1">
    <source>
        <dbReference type="SAM" id="Coils"/>
    </source>
</evidence>
<keyword evidence="4" id="KW-0121">Carboxypeptidase</keyword>
<keyword evidence="4" id="KW-0645">Protease</keyword>
<evidence type="ECO:0000313" key="5">
    <source>
        <dbReference type="Proteomes" id="UP001174694"/>
    </source>
</evidence>
<comment type="caution">
    <text evidence="4">The sequence shown here is derived from an EMBL/GenBank/DDBJ whole genome shotgun (WGS) entry which is preliminary data.</text>
</comment>
<sequence length="510" mass="59137">MSRDPYRASTGDLGRGERWDRDRFLYERDRDRDRGYADERVRYEEDDRLYASRAGPTSRMRDLSLDDRFEQRRYSGPKAYEDDDVVVRDRRTYYDDDPRYPPRRQRSPPSSDFDRRVVIERDRERVRSPSPPRRPGGLLRRQSSLDTFDRLPRTYYERDEYGPPARRDEFRPPKNVPIPLPRSRALPPPRVYADRQYYDEIKVSDPDYYGDDDFRPAERVREREIVKTRRRHRSPDSRASRSVRSSSRSSVTSSSSSSSGGTTVKSEYPKKGKTRIPARLVSKQALRDLRYPFMEEGSTIVVLKALGQENIDDLLKLSEDYKKSEIETVAPRPEFVEERRQEIYVAPQAPPPPPVQQYAMPPPPAPPVEVVNTTRVVRDVSPARSYTTTTSGTTSRTPVVIDARGPYEVSEELPVGPLALVTADSGRHRSRSRNNREIRAEIRDLERQLGRRERRGDRDVVAAERLSNGELVLFEEKVERVEEPYRGVRIEKDKKGPPPGLVRAMLATLT</sequence>
<dbReference type="AlphaFoldDB" id="A0AA38RU58"/>
<reference evidence="4" key="1">
    <citation type="submission" date="2022-07" db="EMBL/GenBank/DDBJ databases">
        <title>Fungi with potential for degradation of polypropylene.</title>
        <authorList>
            <person name="Gostincar C."/>
        </authorList>
    </citation>
    <scope>NUCLEOTIDE SEQUENCE</scope>
    <source>
        <strain evidence="4">EXF-13308</strain>
    </source>
</reference>
<dbReference type="GO" id="GO:0004180">
    <property type="term" value="F:carboxypeptidase activity"/>
    <property type="evidence" value="ECO:0007669"/>
    <property type="project" value="UniProtKB-KW"/>
</dbReference>